<keyword evidence="1" id="KW-1133">Transmembrane helix</keyword>
<organism evidence="3 4">
    <name type="scientific">Besnoitia besnoiti</name>
    <name type="common">Apicomplexan protozoan</name>
    <dbReference type="NCBI Taxonomy" id="94643"/>
    <lineage>
        <taxon>Eukaryota</taxon>
        <taxon>Sar</taxon>
        <taxon>Alveolata</taxon>
        <taxon>Apicomplexa</taxon>
        <taxon>Conoidasida</taxon>
        <taxon>Coccidia</taxon>
        <taxon>Eucoccidiorida</taxon>
        <taxon>Eimeriorina</taxon>
        <taxon>Sarcocystidae</taxon>
        <taxon>Besnoitia</taxon>
    </lineage>
</organism>
<evidence type="ECO:0000256" key="1">
    <source>
        <dbReference type="SAM" id="Phobius"/>
    </source>
</evidence>
<dbReference type="VEuPathDB" id="ToxoDB:BESB_005270"/>
<sequence length="491" mass="53445">METSVPFRSARSFFAISALFLSSPLSSLSPPSRYPHGHGSGVGLMTSGSSPQARLAPRWLAAECADSHAVPSNAAVPFTSTHAGAAVQMAEVESSEPTLTRDTIEARSRLNTRRRRAGRRRPPSLSIGAAEEFEEEIVRRLPDPQNVAPSPYISRGVLALATGGPRKKALFKLVPNSRLLYRRPDGLIACETGGTVSRAQAASVRPVSFSGLTGHVVELSGAFSEVGGLESRPTTLPLIRGSAASVMTGRDILVVCAKAGEPAVAIAADKAVEATASDHRKAVEAHEFRLARQDADRLEKRAARGRKVAKYAAITSAAFFVLMFASLHSYARWRLRESNVTKLNVAARVLIHNKRLAPPRDWIQLEEDLLASADKPGNLNLLKREIGQTHPHVIATYVKMKEMFDDTKRLFMLARWSGLAFVGAKGAAYIFSQVVRTRRRNIYIRKRQRAQLAGVSADEDEEEGEEWLDASSMDPMDLATTGIFYTSSPPP</sequence>
<keyword evidence="4" id="KW-1185">Reference proteome</keyword>
<feature type="transmembrane region" description="Helical" evidence="1">
    <location>
        <begin position="410"/>
        <end position="431"/>
    </location>
</feature>
<evidence type="ECO:0000256" key="2">
    <source>
        <dbReference type="SAM" id="SignalP"/>
    </source>
</evidence>
<dbReference type="Proteomes" id="UP000224006">
    <property type="component" value="Chromosome I"/>
</dbReference>
<feature type="chain" id="PRO_5012405610" description="Transmembrane protein" evidence="2">
    <location>
        <begin position="29"/>
        <end position="491"/>
    </location>
</feature>
<protein>
    <recommendedName>
        <fullName evidence="5">Transmembrane protein</fullName>
    </recommendedName>
</protein>
<keyword evidence="1" id="KW-0472">Membrane</keyword>
<keyword evidence="1" id="KW-0812">Transmembrane</keyword>
<reference evidence="3 4" key="1">
    <citation type="submission" date="2017-09" db="EMBL/GenBank/DDBJ databases">
        <title>Genome sequencing of Besnoitia besnoiti strain Bb-Ger1.</title>
        <authorList>
            <person name="Schares G."/>
            <person name="Venepally P."/>
            <person name="Lorenzi H.A."/>
        </authorList>
    </citation>
    <scope>NUCLEOTIDE SEQUENCE [LARGE SCALE GENOMIC DNA]</scope>
    <source>
        <strain evidence="3 4">Bb-Ger1</strain>
    </source>
</reference>
<dbReference type="KEGG" id="bbes:BESB_005270"/>
<dbReference type="RefSeq" id="XP_029222195.1">
    <property type="nucleotide sequence ID" value="XM_029359282.1"/>
</dbReference>
<name>A0A2A9MPC6_BESBE</name>
<comment type="caution">
    <text evidence="3">The sequence shown here is derived from an EMBL/GenBank/DDBJ whole genome shotgun (WGS) entry which is preliminary data.</text>
</comment>
<evidence type="ECO:0000313" key="3">
    <source>
        <dbReference type="EMBL" id="PFH38186.1"/>
    </source>
</evidence>
<dbReference type="AlphaFoldDB" id="A0A2A9MPC6"/>
<dbReference type="EMBL" id="NWUJ01000001">
    <property type="protein sequence ID" value="PFH38186.1"/>
    <property type="molecule type" value="Genomic_DNA"/>
</dbReference>
<evidence type="ECO:0008006" key="5">
    <source>
        <dbReference type="Google" id="ProtNLM"/>
    </source>
</evidence>
<proteinExistence type="predicted"/>
<evidence type="ECO:0000313" key="4">
    <source>
        <dbReference type="Proteomes" id="UP000224006"/>
    </source>
</evidence>
<dbReference type="GeneID" id="40305590"/>
<keyword evidence="2" id="KW-0732">Signal</keyword>
<gene>
    <name evidence="3" type="ORF">BESB_005270</name>
</gene>
<accession>A0A2A9MPC6</accession>
<feature type="signal peptide" evidence="2">
    <location>
        <begin position="1"/>
        <end position="28"/>
    </location>
</feature>